<dbReference type="PROSITE" id="PS01317">
    <property type="entry name" value="SSRP"/>
    <property type="match status" value="1"/>
</dbReference>
<dbReference type="NCBIfam" id="TIGR00086">
    <property type="entry name" value="smpB"/>
    <property type="match status" value="1"/>
</dbReference>
<accession>A0ABW4XJQ0</accession>
<dbReference type="PANTHER" id="PTHR30308">
    <property type="entry name" value="TMRNA-BINDING COMPONENT OF TRANS-TRANSLATION TAGGING COMPLEX"/>
    <property type="match status" value="1"/>
</dbReference>
<evidence type="ECO:0000256" key="2">
    <source>
        <dbReference type="ARBA" id="ARBA00022884"/>
    </source>
</evidence>
<dbReference type="HAMAP" id="MF_00023">
    <property type="entry name" value="SmpB"/>
    <property type="match status" value="1"/>
</dbReference>
<reference evidence="6" key="1">
    <citation type="journal article" date="2019" name="Int. J. Syst. Evol. Microbiol.">
        <title>The Global Catalogue of Microorganisms (GCM) 10K type strain sequencing project: providing services to taxonomists for standard genome sequencing and annotation.</title>
        <authorList>
            <consortium name="The Broad Institute Genomics Platform"/>
            <consortium name="The Broad Institute Genome Sequencing Center for Infectious Disease"/>
            <person name="Wu L."/>
            <person name="Ma J."/>
        </authorList>
    </citation>
    <scope>NUCLEOTIDE SEQUENCE [LARGE SCALE GENOMIC DNA]</scope>
    <source>
        <strain evidence="6">CGMCC 1.10992</strain>
    </source>
</reference>
<dbReference type="PANTHER" id="PTHR30308:SF2">
    <property type="entry name" value="SSRA-BINDING PROTEIN"/>
    <property type="match status" value="1"/>
</dbReference>
<comment type="caution">
    <text evidence="5">The sequence shown here is derived from an EMBL/GenBank/DDBJ whole genome shotgun (WGS) entry which is preliminary data.</text>
</comment>
<comment type="function">
    <text evidence="3">Required for rescue of stalled ribosomes mediated by trans-translation. Binds to transfer-messenger RNA (tmRNA), required for stable association of tmRNA with ribosomes. tmRNA and SmpB together mimic tRNA shape, replacing the anticodon stem-loop with SmpB. tmRNA is encoded by the ssrA gene; the 2 termini fold to resemble tRNA(Ala) and it encodes a 'tag peptide', a short internal open reading frame. During trans-translation Ala-aminoacylated tmRNA acts like a tRNA, entering the A-site of stalled ribosomes, displacing the stalled mRNA. The ribosome then switches to translate the ORF on the tmRNA; the nascent peptide is terminated with the 'tag peptide' encoded by the tmRNA and targeted for degradation. The ribosome is freed to recommence translation, which seems to be the essential function of trans-translation.</text>
</comment>
<proteinExistence type="inferred from homology"/>
<dbReference type="RefSeq" id="WP_345338096.1">
    <property type="nucleotide sequence ID" value="NZ_BAABLI010000004.1"/>
</dbReference>
<evidence type="ECO:0000256" key="4">
    <source>
        <dbReference type="SAM" id="MobiDB-lite"/>
    </source>
</evidence>
<comment type="subcellular location">
    <subcellularLocation>
        <location evidence="3">Cytoplasm</location>
    </subcellularLocation>
    <text evidence="3">The tmRNA-SmpB complex associates with stalled 70S ribosomes.</text>
</comment>
<gene>
    <name evidence="3 5" type="primary">smpB</name>
    <name evidence="5" type="ORF">ACFSJ3_02825</name>
</gene>
<dbReference type="NCBIfam" id="NF003843">
    <property type="entry name" value="PRK05422.1"/>
    <property type="match status" value="1"/>
</dbReference>
<dbReference type="Gene3D" id="2.40.280.10">
    <property type="match status" value="1"/>
</dbReference>
<protein>
    <recommendedName>
        <fullName evidence="3">SsrA-binding protein</fullName>
    </recommendedName>
    <alternativeName>
        <fullName evidence="3">Small protein B</fullName>
    </alternativeName>
</protein>
<comment type="similarity">
    <text evidence="3">Belongs to the SmpB family.</text>
</comment>
<dbReference type="Proteomes" id="UP001597380">
    <property type="component" value="Unassembled WGS sequence"/>
</dbReference>
<feature type="region of interest" description="Disordered" evidence="4">
    <location>
        <begin position="134"/>
        <end position="158"/>
    </location>
</feature>
<dbReference type="InterPro" id="IPR020081">
    <property type="entry name" value="SsrA-bd_prot_CS"/>
</dbReference>
<organism evidence="5 6">
    <name type="scientific">Corallincola platygyrae</name>
    <dbReference type="NCBI Taxonomy" id="1193278"/>
    <lineage>
        <taxon>Bacteria</taxon>
        <taxon>Pseudomonadati</taxon>
        <taxon>Pseudomonadota</taxon>
        <taxon>Gammaproteobacteria</taxon>
        <taxon>Alteromonadales</taxon>
        <taxon>Psychromonadaceae</taxon>
        <taxon>Corallincola</taxon>
    </lineage>
</organism>
<keyword evidence="2 3" id="KW-0694">RNA-binding</keyword>
<feature type="compositionally biased region" description="Basic and acidic residues" evidence="4">
    <location>
        <begin position="137"/>
        <end position="158"/>
    </location>
</feature>
<keyword evidence="1 3" id="KW-0963">Cytoplasm</keyword>
<evidence type="ECO:0000313" key="5">
    <source>
        <dbReference type="EMBL" id="MFD2094901.1"/>
    </source>
</evidence>
<name>A0ABW4XJQ0_9GAMM</name>
<keyword evidence="6" id="KW-1185">Reference proteome</keyword>
<dbReference type="Pfam" id="PF01668">
    <property type="entry name" value="SmpB"/>
    <property type="match status" value="1"/>
</dbReference>
<dbReference type="InterPro" id="IPR023620">
    <property type="entry name" value="SmpB"/>
</dbReference>
<dbReference type="SUPFAM" id="SSF74982">
    <property type="entry name" value="Small protein B (SmpB)"/>
    <property type="match status" value="1"/>
</dbReference>
<dbReference type="CDD" id="cd09294">
    <property type="entry name" value="SmpB"/>
    <property type="match status" value="1"/>
</dbReference>
<evidence type="ECO:0000313" key="6">
    <source>
        <dbReference type="Proteomes" id="UP001597380"/>
    </source>
</evidence>
<evidence type="ECO:0000256" key="3">
    <source>
        <dbReference type="HAMAP-Rule" id="MF_00023"/>
    </source>
</evidence>
<dbReference type="InterPro" id="IPR000037">
    <property type="entry name" value="SsrA-bd_prot"/>
</dbReference>
<sequence length="158" mass="18304">MAKKKPKQSSNTIAQNKRARHDYFIEDKIEAGVSLQGWEVKSLREGKANIAEAYIFLKDGEAFLFGATFTPLHAASTHVVADPTRSRKLLLNRRELDRLYGRVNREGYTLLPLTLYWKKAWVKLEIGVGKGKKQHDKRADIKDKDWSRQKERVMKHAR</sequence>
<dbReference type="EMBL" id="JBHUHT010000007">
    <property type="protein sequence ID" value="MFD2094901.1"/>
    <property type="molecule type" value="Genomic_DNA"/>
</dbReference>
<evidence type="ECO:0000256" key="1">
    <source>
        <dbReference type="ARBA" id="ARBA00022490"/>
    </source>
</evidence>